<dbReference type="PANTHER" id="PTHR13393">
    <property type="entry name" value="SAM-DEPENDENT METHYLTRANSFERASE"/>
    <property type="match status" value="1"/>
</dbReference>
<evidence type="ECO:0000256" key="3">
    <source>
        <dbReference type="SAM" id="MobiDB-lite"/>
    </source>
</evidence>
<dbReference type="SUPFAM" id="SSF53335">
    <property type="entry name" value="S-adenosyl-L-methionine-dependent methyltransferases"/>
    <property type="match status" value="1"/>
</dbReference>
<dbReference type="GO" id="GO:0070475">
    <property type="term" value="P:rRNA base methylation"/>
    <property type="evidence" value="ECO:0007669"/>
    <property type="project" value="TreeGrafter"/>
</dbReference>
<dbReference type="GO" id="GO:0008168">
    <property type="term" value="F:methyltransferase activity"/>
    <property type="evidence" value="ECO:0007669"/>
    <property type="project" value="UniProtKB-KW"/>
</dbReference>
<dbReference type="PANTHER" id="PTHR13393:SF0">
    <property type="entry name" value="RNA N6-ADENOSINE-METHYLTRANSFERASE METTL16"/>
    <property type="match status" value="1"/>
</dbReference>
<dbReference type="Proteomes" id="UP001278766">
    <property type="component" value="Unassembled WGS sequence"/>
</dbReference>
<reference evidence="4" key="1">
    <citation type="journal article" date="2023" name="Mol. Phylogenet. Evol.">
        <title>Genome-scale phylogeny and comparative genomics of the fungal order Sordariales.</title>
        <authorList>
            <person name="Hensen N."/>
            <person name="Bonometti L."/>
            <person name="Westerberg I."/>
            <person name="Brannstrom I.O."/>
            <person name="Guillou S."/>
            <person name="Cros-Aarteil S."/>
            <person name="Calhoun S."/>
            <person name="Haridas S."/>
            <person name="Kuo A."/>
            <person name="Mondo S."/>
            <person name="Pangilinan J."/>
            <person name="Riley R."/>
            <person name="LaButti K."/>
            <person name="Andreopoulos B."/>
            <person name="Lipzen A."/>
            <person name="Chen C."/>
            <person name="Yan M."/>
            <person name="Daum C."/>
            <person name="Ng V."/>
            <person name="Clum A."/>
            <person name="Steindorff A."/>
            <person name="Ohm R.A."/>
            <person name="Martin F."/>
            <person name="Silar P."/>
            <person name="Natvig D.O."/>
            <person name="Lalanne C."/>
            <person name="Gautier V."/>
            <person name="Ament-Velasquez S.L."/>
            <person name="Kruys A."/>
            <person name="Hutchinson M.I."/>
            <person name="Powell A.J."/>
            <person name="Barry K."/>
            <person name="Miller A.N."/>
            <person name="Grigoriev I.V."/>
            <person name="Debuchy R."/>
            <person name="Gladieux P."/>
            <person name="Hiltunen Thoren M."/>
            <person name="Johannesson H."/>
        </authorList>
    </citation>
    <scope>NUCLEOTIDE SEQUENCE</scope>
    <source>
        <strain evidence="4">CBS 168.71</strain>
    </source>
</reference>
<feature type="compositionally biased region" description="Basic and acidic residues" evidence="3">
    <location>
        <begin position="7"/>
        <end position="21"/>
    </location>
</feature>
<dbReference type="RefSeq" id="XP_062654064.1">
    <property type="nucleotide sequence ID" value="XM_062801984.1"/>
</dbReference>
<reference evidence="4" key="2">
    <citation type="submission" date="2023-06" db="EMBL/GenBank/DDBJ databases">
        <authorList>
            <consortium name="Lawrence Berkeley National Laboratory"/>
            <person name="Haridas S."/>
            <person name="Hensen N."/>
            <person name="Bonometti L."/>
            <person name="Westerberg I."/>
            <person name="Brannstrom I.O."/>
            <person name="Guillou S."/>
            <person name="Cros-Aarteil S."/>
            <person name="Calhoun S."/>
            <person name="Kuo A."/>
            <person name="Mondo S."/>
            <person name="Pangilinan J."/>
            <person name="Riley R."/>
            <person name="Labutti K."/>
            <person name="Andreopoulos B."/>
            <person name="Lipzen A."/>
            <person name="Chen C."/>
            <person name="Yanf M."/>
            <person name="Daum C."/>
            <person name="Ng V."/>
            <person name="Clum A."/>
            <person name="Steindorff A."/>
            <person name="Ohm R."/>
            <person name="Martin F."/>
            <person name="Silar P."/>
            <person name="Natvig D."/>
            <person name="Lalanne C."/>
            <person name="Gautier V."/>
            <person name="Ament-Velasquez S.L."/>
            <person name="Kruys A."/>
            <person name="Hutchinson M.I."/>
            <person name="Powell A.J."/>
            <person name="Barry K."/>
            <person name="Miller A.N."/>
            <person name="Grigoriev I.V."/>
            <person name="Debuchy R."/>
            <person name="Gladieux P."/>
            <person name="Thoren M.H."/>
            <person name="Johannesson H."/>
        </authorList>
    </citation>
    <scope>NUCLEOTIDE SEQUENCE</scope>
    <source>
        <strain evidence="4">CBS 168.71</strain>
    </source>
</reference>
<dbReference type="AlphaFoldDB" id="A0AAE0H6E2"/>
<keyword evidence="5" id="KW-1185">Reference proteome</keyword>
<dbReference type="Pfam" id="PF05971">
    <property type="entry name" value="Methyltransf_10"/>
    <property type="match status" value="1"/>
</dbReference>
<dbReference type="InterPro" id="IPR010286">
    <property type="entry name" value="METTL16/RlmF"/>
</dbReference>
<gene>
    <name evidence="4" type="ORF">B0H64DRAFT_368630</name>
</gene>
<comment type="caution">
    <text evidence="4">The sequence shown here is derived from an EMBL/GenBank/DDBJ whole genome shotgun (WGS) entry which is preliminary data.</text>
</comment>
<evidence type="ECO:0000256" key="1">
    <source>
        <dbReference type="ARBA" id="ARBA00022603"/>
    </source>
</evidence>
<keyword evidence="2" id="KW-0808">Transferase</keyword>
<dbReference type="InterPro" id="IPR029063">
    <property type="entry name" value="SAM-dependent_MTases_sf"/>
</dbReference>
<dbReference type="CDD" id="cd02440">
    <property type="entry name" value="AdoMet_MTases"/>
    <property type="match status" value="1"/>
</dbReference>
<dbReference type="EMBL" id="JAUEPN010000013">
    <property type="protein sequence ID" value="KAK3290550.1"/>
    <property type="molecule type" value="Genomic_DNA"/>
</dbReference>
<evidence type="ECO:0000256" key="2">
    <source>
        <dbReference type="ARBA" id="ARBA00022679"/>
    </source>
</evidence>
<name>A0AAE0H6E2_9PEZI</name>
<feature type="compositionally biased region" description="Low complexity" evidence="3">
    <location>
        <begin position="37"/>
        <end position="51"/>
    </location>
</feature>
<sequence>MVGIKRKASDDVAEVDDRPGADSRLGLPTGGPGRIQPNPGRTGRTGRPAPGVSADGYFRHLYASEPDFKHLARQDSQFAAALQDNGQLDFSDPNATMQLTRTLLGIDFGLKLDLPEDRLCPPVPNRHNYILWLKDLMDTTSYEPPSRKLCGLDVGTGASCIYPLLGTAQRQWIFVATDIDTKNLDYARKNIQINGLGDRIRLLERKPDDPLIPLDEAGIPSIDFVMMNPPFYSSEEDMVSSAVKKARPPMSACTGAPVEMVCDGGEVAHVGRLLRESLVLRGRIQWYTSMLGKLTSLDALIDQLREHDIDNYAVTEFVQGNKTRRWALGWSFGQMRPAEHVARGMKASHWRKILPSSVMAELLVLPADEPVDPVIAGIQKVMGELELMSWRWEPETAKGLGRTKENVWSRAWRRKKLQDGREGDQNEACAVLTTEPKECRLGFEVGVVAGKAETCVSLHWREGNDPLIFESLKGFLQGKLKATRDQVERASS</sequence>
<evidence type="ECO:0008006" key="6">
    <source>
        <dbReference type="Google" id="ProtNLM"/>
    </source>
</evidence>
<protein>
    <recommendedName>
        <fullName evidence="6">U6 small nuclear RNA (adenine-(43)-N(6))-methyltransferase</fullName>
    </recommendedName>
</protein>
<dbReference type="Gene3D" id="3.40.50.150">
    <property type="entry name" value="Vaccinia Virus protein VP39"/>
    <property type="match status" value="1"/>
</dbReference>
<keyword evidence="1" id="KW-0489">Methyltransferase</keyword>
<accession>A0AAE0H6E2</accession>
<evidence type="ECO:0000313" key="4">
    <source>
        <dbReference type="EMBL" id="KAK3290550.1"/>
    </source>
</evidence>
<organism evidence="4 5">
    <name type="scientific">Chaetomium fimeti</name>
    <dbReference type="NCBI Taxonomy" id="1854472"/>
    <lineage>
        <taxon>Eukaryota</taxon>
        <taxon>Fungi</taxon>
        <taxon>Dikarya</taxon>
        <taxon>Ascomycota</taxon>
        <taxon>Pezizomycotina</taxon>
        <taxon>Sordariomycetes</taxon>
        <taxon>Sordariomycetidae</taxon>
        <taxon>Sordariales</taxon>
        <taxon>Chaetomiaceae</taxon>
        <taxon>Chaetomium</taxon>
    </lineage>
</organism>
<proteinExistence type="predicted"/>
<dbReference type="GeneID" id="87838932"/>
<feature type="region of interest" description="Disordered" evidence="3">
    <location>
        <begin position="1"/>
        <end position="51"/>
    </location>
</feature>
<dbReference type="GO" id="GO:0005634">
    <property type="term" value="C:nucleus"/>
    <property type="evidence" value="ECO:0007669"/>
    <property type="project" value="TreeGrafter"/>
</dbReference>
<evidence type="ECO:0000313" key="5">
    <source>
        <dbReference type="Proteomes" id="UP001278766"/>
    </source>
</evidence>